<evidence type="ECO:0000256" key="3">
    <source>
        <dbReference type="ARBA" id="ARBA00022723"/>
    </source>
</evidence>
<dbReference type="Pfam" id="PF00753">
    <property type="entry name" value="Lactamase_B"/>
    <property type="match status" value="1"/>
</dbReference>
<evidence type="ECO:0000256" key="5">
    <source>
        <dbReference type="ARBA" id="ARBA00022833"/>
    </source>
</evidence>
<dbReference type="InterPro" id="IPR036866">
    <property type="entry name" value="RibonucZ/Hydroxyglut_hydro"/>
</dbReference>
<dbReference type="Gene3D" id="3.10.20.580">
    <property type="match status" value="1"/>
</dbReference>
<dbReference type="SUPFAM" id="SSF56281">
    <property type="entry name" value="Metallo-hydrolase/oxidoreductase"/>
    <property type="match status" value="1"/>
</dbReference>
<dbReference type="InterPro" id="IPR001279">
    <property type="entry name" value="Metallo-B-lactamas"/>
</dbReference>
<dbReference type="GO" id="GO:0004527">
    <property type="term" value="F:exonuclease activity"/>
    <property type="evidence" value="ECO:0007669"/>
    <property type="project" value="UniProtKB-KW"/>
</dbReference>
<evidence type="ECO:0000259" key="8">
    <source>
        <dbReference type="SMART" id="SM00849"/>
    </source>
</evidence>
<dbReference type="PANTHER" id="PTHR43694:SF1">
    <property type="entry name" value="RIBONUCLEASE J"/>
    <property type="match status" value="1"/>
</dbReference>
<dbReference type="Gene3D" id="3.60.15.10">
    <property type="entry name" value="Ribonuclease Z/Hydroxyacylglutathione hydrolase-like"/>
    <property type="match status" value="1"/>
</dbReference>
<gene>
    <name evidence="9" type="ORF">CO007_05845</name>
</gene>
<organism evidence="9 10">
    <name type="scientific">Candidatus Roizmanbacteria bacterium CG_4_8_14_3_um_filter_36_10</name>
    <dbReference type="NCBI Taxonomy" id="1974834"/>
    <lineage>
        <taxon>Bacteria</taxon>
        <taxon>Candidatus Roizmaniibacteriota</taxon>
    </lineage>
</organism>
<dbReference type="InterPro" id="IPR041636">
    <property type="entry name" value="RNase_J_C"/>
</dbReference>
<dbReference type="InterPro" id="IPR011108">
    <property type="entry name" value="RMMBL"/>
</dbReference>
<dbReference type="Proteomes" id="UP000229370">
    <property type="component" value="Unassembled WGS sequence"/>
</dbReference>
<evidence type="ECO:0000256" key="1">
    <source>
        <dbReference type="ARBA" id="ARBA00022490"/>
    </source>
</evidence>
<dbReference type="EMBL" id="PFQK01000101">
    <property type="protein sequence ID" value="PJC81214.1"/>
    <property type="molecule type" value="Genomic_DNA"/>
</dbReference>
<reference evidence="10" key="1">
    <citation type="submission" date="2017-09" db="EMBL/GenBank/DDBJ databases">
        <title>Depth-based differentiation of microbial function through sediment-hosted aquifers and enrichment of novel symbionts in the deep terrestrial subsurface.</title>
        <authorList>
            <person name="Probst A.J."/>
            <person name="Ladd B."/>
            <person name="Jarett J.K."/>
            <person name="Geller-Mcgrath D.E."/>
            <person name="Sieber C.M.K."/>
            <person name="Emerson J.B."/>
            <person name="Anantharaman K."/>
            <person name="Thomas B.C."/>
            <person name="Malmstrom R."/>
            <person name="Stieglmeier M."/>
            <person name="Klingl A."/>
            <person name="Woyke T."/>
            <person name="Ryan C.M."/>
            <person name="Banfield J.F."/>
        </authorList>
    </citation>
    <scope>NUCLEOTIDE SEQUENCE [LARGE SCALE GENOMIC DNA]</scope>
</reference>
<dbReference type="Gene3D" id="3.40.50.10710">
    <property type="entry name" value="Metallo-hydrolase/oxidoreductase"/>
    <property type="match status" value="1"/>
</dbReference>
<comment type="caution">
    <text evidence="9">The sequence shown here is derived from an EMBL/GenBank/DDBJ whole genome shotgun (WGS) entry which is preliminary data.</text>
</comment>
<keyword evidence="2" id="KW-0540">Nuclease</keyword>
<dbReference type="CDD" id="cd07714">
    <property type="entry name" value="RNaseJ_MBL-fold"/>
    <property type="match status" value="1"/>
</dbReference>
<keyword evidence="5" id="KW-0862">Zinc</keyword>
<name>A0A2M8GKY1_9BACT</name>
<dbReference type="PANTHER" id="PTHR43694">
    <property type="entry name" value="RIBONUCLEASE J"/>
    <property type="match status" value="1"/>
</dbReference>
<keyword evidence="7" id="KW-0694">RNA-binding</keyword>
<dbReference type="SMART" id="SM00849">
    <property type="entry name" value="Lactamase_B"/>
    <property type="match status" value="1"/>
</dbReference>
<accession>A0A2M8GKY1</accession>
<dbReference type="GO" id="GO:0003723">
    <property type="term" value="F:RNA binding"/>
    <property type="evidence" value="ECO:0007669"/>
    <property type="project" value="UniProtKB-KW"/>
</dbReference>
<dbReference type="AlphaFoldDB" id="A0A2M8GKY1"/>
<dbReference type="Pfam" id="PF17770">
    <property type="entry name" value="RNase_J_C"/>
    <property type="match status" value="1"/>
</dbReference>
<dbReference type="Pfam" id="PF07521">
    <property type="entry name" value="RMMBL"/>
    <property type="match status" value="1"/>
</dbReference>
<protein>
    <recommendedName>
        <fullName evidence="8">Metallo-beta-lactamase domain-containing protein</fullName>
    </recommendedName>
</protein>
<evidence type="ECO:0000256" key="2">
    <source>
        <dbReference type="ARBA" id="ARBA00022722"/>
    </source>
</evidence>
<keyword evidence="3" id="KW-0479">Metal-binding</keyword>
<sequence>MEKYKLRFISLGGVVGVTKNMYVYELYQDETLKDILIVDCGVGFPTEKELGIDFLIPDASYLKDKINKIRAIILTHGHEDHISALPYLYQNLGRPPVLASKLTKALIENKFKEFNERPNISEVNYKKTYRFAGFEIGFIRVTHSIPDTMHLTIKTPVGTIYHGTDYKFDLTPPYGPLPDFYAITKAGEQGILCLISDCLGSEREGLTLSEKVVGATFEEEMRKTKGKFIMTTFSSNISRIKQCVEAAVKFNRKICFLGRSMKENSKLASQIGYLSIPFSLAVDEKNLHKIPPGKLCLIIAGSQGQYASALAKLSRDQNLYVKIKTGDKITFSSDPVPGNETEVYGLIEELIMKGADVVYPDITDQLHASGHANQEDMKYLARFTKPRFFVPIGGTVRHQRQYQRLMVELGYENNQVFTLGEGETIYFTQNKAYRGQTIETKNIYVDAYGIGDVGKIVLRDRKNLASEGIMVAILTVDNQGRLLTEPKILSRGFVFEKEEKVLYHRAVNELQRITKPKGQRGLNINNIRKQAVETLENLFLKERGRKPMVAVEIVQI</sequence>
<dbReference type="InterPro" id="IPR004613">
    <property type="entry name" value="RNase_J"/>
</dbReference>
<evidence type="ECO:0000256" key="7">
    <source>
        <dbReference type="ARBA" id="ARBA00022884"/>
    </source>
</evidence>
<evidence type="ECO:0000256" key="4">
    <source>
        <dbReference type="ARBA" id="ARBA00022801"/>
    </source>
</evidence>
<dbReference type="InterPro" id="IPR055132">
    <property type="entry name" value="RNase_J_b_CASP"/>
</dbReference>
<dbReference type="GO" id="GO:0046872">
    <property type="term" value="F:metal ion binding"/>
    <property type="evidence" value="ECO:0007669"/>
    <property type="project" value="UniProtKB-KW"/>
</dbReference>
<keyword evidence="1" id="KW-0963">Cytoplasm</keyword>
<dbReference type="NCBIfam" id="TIGR00649">
    <property type="entry name" value="MG423"/>
    <property type="match status" value="1"/>
</dbReference>
<evidence type="ECO:0000313" key="9">
    <source>
        <dbReference type="EMBL" id="PJC81214.1"/>
    </source>
</evidence>
<dbReference type="InterPro" id="IPR042173">
    <property type="entry name" value="RNase_J_2"/>
</dbReference>
<keyword evidence="4" id="KW-0378">Hydrolase</keyword>
<proteinExistence type="predicted"/>
<evidence type="ECO:0000313" key="10">
    <source>
        <dbReference type="Proteomes" id="UP000229370"/>
    </source>
</evidence>
<dbReference type="Pfam" id="PF22505">
    <property type="entry name" value="RNase_J_b_CASP"/>
    <property type="match status" value="1"/>
</dbReference>
<keyword evidence="6" id="KW-0269">Exonuclease</keyword>
<feature type="domain" description="Metallo-beta-lactamase" evidence="8">
    <location>
        <begin position="18"/>
        <end position="217"/>
    </location>
</feature>
<evidence type="ECO:0000256" key="6">
    <source>
        <dbReference type="ARBA" id="ARBA00022839"/>
    </source>
</evidence>